<evidence type="ECO:0000313" key="2">
    <source>
        <dbReference type="EMBL" id="MPM70095.1"/>
    </source>
</evidence>
<organism evidence="2">
    <name type="scientific">bioreactor metagenome</name>
    <dbReference type="NCBI Taxonomy" id="1076179"/>
    <lineage>
        <taxon>unclassified sequences</taxon>
        <taxon>metagenomes</taxon>
        <taxon>ecological metagenomes</taxon>
    </lineage>
</organism>
<evidence type="ECO:0000259" key="1">
    <source>
        <dbReference type="Pfam" id="PF26388"/>
    </source>
</evidence>
<gene>
    <name evidence="2" type="ORF">SDC9_117047</name>
</gene>
<name>A0A645BXX3_9ZZZZ</name>
<accession>A0A645BXX3</accession>
<sequence>MQAYLHLHSKYRLGINEDKRKDKLMGDKRLKEMQKLSTIDLMPRQHLSDFQNKLAGLKSCFALTENELYATPFCPHCKFKPVSEPQMAPAANTLDTLDNELDKMLENWTQTLLSNLEDPTTKANLNLLKSEPRKLVECFLKKRVLPDNIDQDFIHALQEVLAGLTKVSVKITDLRDALLSGGSPATPEEIRKRLNEYLDALTKGKEPEKVRIVLE</sequence>
<dbReference type="EMBL" id="VSSQ01023268">
    <property type="protein sequence ID" value="MPM70095.1"/>
    <property type="molecule type" value="Genomic_DNA"/>
</dbReference>
<comment type="caution">
    <text evidence="2">The sequence shown here is derived from an EMBL/GenBank/DDBJ whole genome shotgun (WGS) entry which is preliminary data.</text>
</comment>
<dbReference type="InterPro" id="IPR058574">
    <property type="entry name" value="DUF6079_6th"/>
</dbReference>
<feature type="domain" description="DUF6079" evidence="1">
    <location>
        <begin position="16"/>
        <end position="107"/>
    </location>
</feature>
<dbReference type="Pfam" id="PF26388">
    <property type="entry name" value="DUF6079_6th"/>
    <property type="match status" value="1"/>
</dbReference>
<reference evidence="2" key="1">
    <citation type="submission" date="2019-08" db="EMBL/GenBank/DDBJ databases">
        <authorList>
            <person name="Kucharzyk K."/>
            <person name="Murdoch R.W."/>
            <person name="Higgins S."/>
            <person name="Loffler F."/>
        </authorList>
    </citation>
    <scope>NUCLEOTIDE SEQUENCE</scope>
</reference>
<dbReference type="AlphaFoldDB" id="A0A645BXX3"/>
<proteinExistence type="predicted"/>
<protein>
    <recommendedName>
        <fullName evidence="1">DUF6079 domain-containing protein</fullName>
    </recommendedName>
</protein>